<gene>
    <name evidence="3" type="ordered locus">GPOL_c00870</name>
</gene>
<sequence length="147" mass="15354">MADAARSQVTDRPNKRRAGASAGGLAVAESRPQVVDGLLRGARCTACRHALSQADVPWCPACFGPIEPAGFTPAGTVWAATTVRIPVGRWSAPFGLAYVDVDDGPRVLVHVAADPAPHAGDRVSFHDRDGDLVALDVPNHDGEQAGR</sequence>
<dbReference type="eggNOG" id="COG1545">
    <property type="taxonomic scope" value="Bacteria"/>
</dbReference>
<feature type="region of interest" description="Disordered" evidence="1">
    <location>
        <begin position="1"/>
        <end position="26"/>
    </location>
</feature>
<dbReference type="InterPro" id="IPR002878">
    <property type="entry name" value="ChsH2_C"/>
</dbReference>
<dbReference type="GeneID" id="90157201"/>
<dbReference type="Pfam" id="PF01796">
    <property type="entry name" value="OB_ChsH2_C"/>
    <property type="match status" value="1"/>
</dbReference>
<feature type="domain" description="ChsH2 C-terminal OB-fold" evidence="2">
    <location>
        <begin position="74"/>
        <end position="123"/>
    </location>
</feature>
<evidence type="ECO:0000256" key="1">
    <source>
        <dbReference type="SAM" id="MobiDB-lite"/>
    </source>
</evidence>
<proteinExistence type="predicted"/>
<dbReference type="InterPro" id="IPR012340">
    <property type="entry name" value="NA-bd_OB-fold"/>
</dbReference>
<accession>H6N416</accession>
<evidence type="ECO:0000313" key="3">
    <source>
        <dbReference type="EMBL" id="AFA71163.1"/>
    </source>
</evidence>
<organism evidence="3 4">
    <name type="scientific">Gordonia polyisoprenivorans (strain DSM 44266 / VH2)</name>
    <dbReference type="NCBI Taxonomy" id="1112204"/>
    <lineage>
        <taxon>Bacteria</taxon>
        <taxon>Bacillati</taxon>
        <taxon>Actinomycetota</taxon>
        <taxon>Actinomycetes</taxon>
        <taxon>Mycobacteriales</taxon>
        <taxon>Gordoniaceae</taxon>
        <taxon>Gordonia</taxon>
    </lineage>
</organism>
<dbReference type="AlphaFoldDB" id="H6N416"/>
<dbReference type="EMBL" id="CP003119">
    <property type="protein sequence ID" value="AFA71163.1"/>
    <property type="molecule type" value="Genomic_DNA"/>
</dbReference>
<protein>
    <recommendedName>
        <fullName evidence="2">ChsH2 C-terminal OB-fold domain-containing protein</fullName>
    </recommendedName>
</protein>
<evidence type="ECO:0000259" key="2">
    <source>
        <dbReference type="Pfam" id="PF01796"/>
    </source>
</evidence>
<dbReference type="KEGG" id="gpo:GPOL_c00870"/>
<dbReference type="Proteomes" id="UP000009154">
    <property type="component" value="Chromosome"/>
</dbReference>
<dbReference type="HOGENOM" id="CLU_1863633_0_0_11"/>
<keyword evidence="4" id="KW-1185">Reference proteome</keyword>
<evidence type="ECO:0000313" key="4">
    <source>
        <dbReference type="Proteomes" id="UP000009154"/>
    </source>
</evidence>
<dbReference type="RefSeq" id="WP_014358207.1">
    <property type="nucleotide sequence ID" value="NC_016906.1"/>
</dbReference>
<name>H6N416_GORPV</name>
<dbReference type="SUPFAM" id="SSF50249">
    <property type="entry name" value="Nucleic acid-binding proteins"/>
    <property type="match status" value="1"/>
</dbReference>
<dbReference type="STRING" id="1112204.GPOL_c00870"/>
<reference evidence="3 4" key="1">
    <citation type="journal article" date="2012" name="Appl. Environ. Microbiol.">
        <title>Involvement of two latex-clearing proteins during rubber degradation and insights into the subsequent degradation pathway revealed by the genome sequence of Gordonia polyisoprenivorans strain VH2.</title>
        <authorList>
            <person name="Hiessl S."/>
            <person name="Schuldes J."/>
            <person name="Thurmer A."/>
            <person name="Halbsguth T."/>
            <person name="Broker D."/>
            <person name="Angelov A."/>
            <person name="Liebl W."/>
            <person name="Daniel R."/>
            <person name="Steinbuchel A."/>
        </authorList>
    </citation>
    <scope>NUCLEOTIDE SEQUENCE [LARGE SCALE GENOMIC DNA]</scope>
    <source>
        <strain evidence="4">DSM 44266 / VH2</strain>
    </source>
</reference>